<organism evidence="8 9">
    <name type="scientific">Pacificimonas flava</name>
    <dbReference type="NCBI Taxonomy" id="1234595"/>
    <lineage>
        <taxon>Bacteria</taxon>
        <taxon>Pseudomonadati</taxon>
        <taxon>Pseudomonadota</taxon>
        <taxon>Alphaproteobacteria</taxon>
        <taxon>Sphingomonadales</taxon>
        <taxon>Sphingosinicellaceae</taxon>
        <taxon>Pacificimonas</taxon>
    </lineage>
</organism>
<dbReference type="RefSeq" id="WP_008604003.1">
    <property type="nucleotide sequence ID" value="NZ_AMRV01000027.1"/>
</dbReference>
<feature type="transmembrane region" description="Helical" evidence="7">
    <location>
        <begin position="101"/>
        <end position="121"/>
    </location>
</feature>
<keyword evidence="6 7" id="KW-0472">Membrane</keyword>
<feature type="transmembrane region" description="Helical" evidence="7">
    <location>
        <begin position="76"/>
        <end position="95"/>
    </location>
</feature>
<dbReference type="PANTHER" id="PTHR30250:SF10">
    <property type="entry name" value="LIPOPOLYSACCHARIDE BIOSYNTHESIS PROTEIN WZXC"/>
    <property type="match status" value="1"/>
</dbReference>
<feature type="transmembrane region" description="Helical" evidence="7">
    <location>
        <begin position="375"/>
        <end position="394"/>
    </location>
</feature>
<keyword evidence="9" id="KW-1185">Reference proteome</keyword>
<evidence type="ECO:0000313" key="9">
    <source>
        <dbReference type="Proteomes" id="UP000011717"/>
    </source>
</evidence>
<feature type="transmembrane region" description="Helical" evidence="7">
    <location>
        <begin position="406"/>
        <end position="427"/>
    </location>
</feature>
<feature type="transmembrane region" description="Helical" evidence="7">
    <location>
        <begin position="38"/>
        <end position="64"/>
    </location>
</feature>
<keyword evidence="5 7" id="KW-1133">Transmembrane helix</keyword>
<feature type="transmembrane region" description="Helical" evidence="7">
    <location>
        <begin position="168"/>
        <end position="186"/>
    </location>
</feature>
<dbReference type="Pfam" id="PF13440">
    <property type="entry name" value="Polysacc_synt_3"/>
    <property type="match status" value="1"/>
</dbReference>
<feature type="transmembrane region" description="Helical" evidence="7">
    <location>
        <begin position="12"/>
        <end position="32"/>
    </location>
</feature>
<evidence type="ECO:0000256" key="2">
    <source>
        <dbReference type="ARBA" id="ARBA00007430"/>
    </source>
</evidence>
<reference evidence="8 9" key="1">
    <citation type="journal article" date="2013" name="Genome Announc.">
        <title>Draft Genome Sequence of Strain JLT2015T, Belonging to the Family Sphingomonadaceae of the Alphaproteobacteria.</title>
        <authorList>
            <person name="Tang K."/>
            <person name="Liu K."/>
            <person name="Li S."/>
            <person name="Jiao N."/>
        </authorList>
    </citation>
    <scope>NUCLEOTIDE SEQUENCE [LARGE SCALE GENOMIC DNA]</scope>
    <source>
        <strain evidence="8 9">JLT2015</strain>
    </source>
</reference>
<comment type="subcellular location">
    <subcellularLocation>
        <location evidence="1">Cell membrane</location>
        <topology evidence="1">Multi-pass membrane protein</topology>
    </subcellularLocation>
</comment>
<comment type="caution">
    <text evidence="8">The sequence shown here is derived from an EMBL/GenBank/DDBJ whole genome shotgun (WGS) entry which is preliminary data.</text>
</comment>
<feature type="transmembrane region" description="Helical" evidence="7">
    <location>
        <begin position="321"/>
        <end position="343"/>
    </location>
</feature>
<feature type="transmembrane region" description="Helical" evidence="7">
    <location>
        <begin position="350"/>
        <end position="369"/>
    </location>
</feature>
<name>M2T531_9SPHN</name>
<evidence type="ECO:0000256" key="7">
    <source>
        <dbReference type="SAM" id="Phobius"/>
    </source>
</evidence>
<dbReference type="Proteomes" id="UP000011717">
    <property type="component" value="Unassembled WGS sequence"/>
</dbReference>
<comment type="similarity">
    <text evidence="2">Belongs to the polysaccharide synthase family.</text>
</comment>
<proteinExistence type="inferred from homology"/>
<evidence type="ECO:0000256" key="5">
    <source>
        <dbReference type="ARBA" id="ARBA00022989"/>
    </source>
</evidence>
<evidence type="ECO:0000256" key="4">
    <source>
        <dbReference type="ARBA" id="ARBA00022692"/>
    </source>
</evidence>
<keyword evidence="3" id="KW-1003">Cell membrane</keyword>
<dbReference type="EMBL" id="AMRV01000027">
    <property type="protein sequence ID" value="EMD81594.1"/>
    <property type="molecule type" value="Genomic_DNA"/>
</dbReference>
<protein>
    <submittedName>
        <fullName evidence="8">Polysaccharide biosynthesis protein</fullName>
    </submittedName>
</protein>
<gene>
    <name evidence="8" type="ORF">C725_3040</name>
</gene>
<dbReference type="OrthoDB" id="7356923at2"/>
<dbReference type="PANTHER" id="PTHR30250">
    <property type="entry name" value="PST FAMILY PREDICTED COLANIC ACID TRANSPORTER"/>
    <property type="match status" value="1"/>
</dbReference>
<evidence type="ECO:0000313" key="8">
    <source>
        <dbReference type="EMBL" id="EMD81594.1"/>
    </source>
</evidence>
<evidence type="ECO:0000256" key="3">
    <source>
        <dbReference type="ARBA" id="ARBA00022475"/>
    </source>
</evidence>
<dbReference type="InterPro" id="IPR050833">
    <property type="entry name" value="Poly_Biosynth_Transport"/>
</dbReference>
<feature type="transmembrane region" description="Helical" evidence="7">
    <location>
        <begin position="439"/>
        <end position="460"/>
    </location>
</feature>
<dbReference type="AlphaFoldDB" id="M2T531"/>
<keyword evidence="4 7" id="KW-0812">Transmembrane</keyword>
<feature type="transmembrane region" description="Helical" evidence="7">
    <location>
        <begin position="281"/>
        <end position="301"/>
    </location>
</feature>
<evidence type="ECO:0000256" key="1">
    <source>
        <dbReference type="ARBA" id="ARBA00004651"/>
    </source>
</evidence>
<evidence type="ECO:0000256" key="6">
    <source>
        <dbReference type="ARBA" id="ARBA00023136"/>
    </source>
</evidence>
<dbReference type="GO" id="GO:0005886">
    <property type="term" value="C:plasma membrane"/>
    <property type="evidence" value="ECO:0007669"/>
    <property type="project" value="UniProtKB-SubCell"/>
</dbReference>
<accession>M2T531</accession>
<sequence>MAKLRLLRLAAFQQAATFGIVFITSLIIARVLTPSEIGTFSIAMASVVIADVIKAAGVSNYFILADEIDKTRVQEANGLVGALSLTLGVVIYSSRNLIADFYGAPRIADILLVVAISYPLIPYQAIPNALLVRELKVGTTGILAIGSQVINSGTAIVLALNGYGSMSLVWGMFASSITLVVTYRFLEIPHMSYRFRLSNWKAVWSISAWTMASSLLNNVGARSNELVIGRTLGISSAAFFERSLTLPRLLWANLSRPILGVLAPLTSDEIRKGSYKESDTLFRMQAFSALFCPVLFALATQSGPVIRLMYGSQWTAAIEPAFWVCISSALVGHFVTLNSVLIAQGRLKEFFYINLSEQVAKVGVFVVFANTDIIIIARAMLLVSLVYISAYLWIGKKIGMFRVFSVLRALVPVQIVSAVTLGAGMIMEYLFQDGGVSDVLQLLIAAVGFGVVWSIAVRLLMPRVFSLVLHAAFFIRRKT</sequence>
<feature type="transmembrane region" description="Helical" evidence="7">
    <location>
        <begin position="142"/>
        <end position="162"/>
    </location>
</feature>